<organism evidence="8 9">
    <name type="scientific">Frieseomelitta varia</name>
    <dbReference type="NCBI Taxonomy" id="561572"/>
    <lineage>
        <taxon>Eukaryota</taxon>
        <taxon>Metazoa</taxon>
        <taxon>Ecdysozoa</taxon>
        <taxon>Arthropoda</taxon>
        <taxon>Hexapoda</taxon>
        <taxon>Insecta</taxon>
        <taxon>Pterygota</taxon>
        <taxon>Neoptera</taxon>
        <taxon>Endopterygota</taxon>
        <taxon>Hymenoptera</taxon>
        <taxon>Apocrita</taxon>
        <taxon>Aculeata</taxon>
        <taxon>Apoidea</taxon>
        <taxon>Anthophila</taxon>
        <taxon>Apidae</taxon>
        <taxon>Frieseomelitta</taxon>
    </lineage>
</organism>
<evidence type="ECO:0000256" key="5">
    <source>
        <dbReference type="ARBA" id="ARBA00022842"/>
    </source>
</evidence>
<dbReference type="GO" id="GO:0004721">
    <property type="term" value="F:phosphoprotein phosphatase activity"/>
    <property type="evidence" value="ECO:0007669"/>
    <property type="project" value="InterPro"/>
</dbReference>
<gene>
    <name evidence="8" type="ORF">E2986_13390</name>
</gene>
<dbReference type="GO" id="GO:0030145">
    <property type="term" value="F:manganese ion binding"/>
    <property type="evidence" value="ECO:0007669"/>
    <property type="project" value="InterPro"/>
</dbReference>
<reference evidence="8" key="1">
    <citation type="submission" date="2019-11" db="EMBL/GenBank/DDBJ databases">
        <title>The nuclear and mitochondrial genomes of Frieseomelitta varia - a highly eusocial stingless bee (Meliponini) with a permanently sterile worker caste.</title>
        <authorList>
            <person name="Freitas F.C.P."/>
            <person name="Lourenco A.P."/>
            <person name="Nunes F.M.F."/>
            <person name="Paschoal A.R."/>
            <person name="Abreu F.C.P."/>
            <person name="Barbin F.O."/>
            <person name="Bataglia L."/>
            <person name="Cardoso-Junior C.A.M."/>
            <person name="Cervoni M.S."/>
            <person name="Silva S.R."/>
            <person name="Dalarmi F."/>
            <person name="Del Lama M.A."/>
            <person name="Depintor T.S."/>
            <person name="Ferreira K.M."/>
            <person name="Goria P.S."/>
            <person name="Jaskot M.C."/>
            <person name="Lago D.C."/>
            <person name="Luna-Lucena D."/>
            <person name="Moda L.M."/>
            <person name="Nascimento L."/>
            <person name="Pedrino M."/>
            <person name="Rabico F.O."/>
            <person name="Sanches F.C."/>
            <person name="Santos D.E."/>
            <person name="Santos C.G."/>
            <person name="Vieira J."/>
            <person name="Lopes T.F."/>
            <person name="Barchuk A.R."/>
            <person name="Hartfelder K."/>
            <person name="Simoes Z.L.P."/>
            <person name="Bitondi M.M.G."/>
            <person name="Pinheiro D.G."/>
        </authorList>
    </citation>
    <scope>NUCLEOTIDE SEQUENCE</scope>
    <source>
        <strain evidence="8">USP_RPSP 00005682</strain>
        <tissue evidence="8">Whole individual</tissue>
    </source>
</reference>
<proteinExistence type="inferred from homology"/>
<dbReference type="Proteomes" id="UP000655588">
    <property type="component" value="Unassembled WGS sequence"/>
</dbReference>
<evidence type="ECO:0000313" key="8">
    <source>
        <dbReference type="EMBL" id="KAF3427966.1"/>
    </source>
</evidence>
<keyword evidence="3" id="KW-0479">Metal-binding</keyword>
<sequence>MTLIKCFLHKCDKIVAEQEDKNEFDFLKLLQLLVDQEFPNLPPGGGLSAKQPFIEQVFREVCPSRADSISNDEKC</sequence>
<dbReference type="SUPFAM" id="SSF81601">
    <property type="entry name" value="Protein serine/threonine phosphatase 2C, C-terminal domain"/>
    <property type="match status" value="1"/>
</dbReference>
<dbReference type="Gene3D" id="1.10.10.430">
    <property type="entry name" value="Phosphatase 2C, C-terminal domain suprefamily"/>
    <property type="match status" value="1"/>
</dbReference>
<evidence type="ECO:0000256" key="2">
    <source>
        <dbReference type="ARBA" id="ARBA00006702"/>
    </source>
</evidence>
<dbReference type="AlphaFoldDB" id="A0A833S2Y4"/>
<evidence type="ECO:0000256" key="6">
    <source>
        <dbReference type="ARBA" id="ARBA00023211"/>
    </source>
</evidence>
<comment type="similarity">
    <text evidence="2">Belongs to the PP2C family.</text>
</comment>
<evidence type="ECO:0000256" key="4">
    <source>
        <dbReference type="ARBA" id="ARBA00022801"/>
    </source>
</evidence>
<keyword evidence="9" id="KW-1185">Reference proteome</keyword>
<keyword evidence="4" id="KW-0378">Hydrolase</keyword>
<dbReference type="InterPro" id="IPR012911">
    <property type="entry name" value="PP2C_C"/>
</dbReference>
<evidence type="ECO:0000256" key="3">
    <source>
        <dbReference type="ARBA" id="ARBA00022723"/>
    </source>
</evidence>
<dbReference type="EMBL" id="WNWW01000241">
    <property type="protein sequence ID" value="KAF3427966.1"/>
    <property type="molecule type" value="Genomic_DNA"/>
</dbReference>
<dbReference type="Pfam" id="PF07830">
    <property type="entry name" value="PP2C_C"/>
    <property type="match status" value="1"/>
</dbReference>
<feature type="domain" description="Protein serine/threonine phosphatase 2C C-terminal" evidence="7">
    <location>
        <begin position="10"/>
        <end position="58"/>
    </location>
</feature>
<name>A0A833S2Y4_9HYME</name>
<keyword evidence="5" id="KW-0460">Magnesium</keyword>
<evidence type="ECO:0000259" key="7">
    <source>
        <dbReference type="Pfam" id="PF07830"/>
    </source>
</evidence>
<protein>
    <recommendedName>
        <fullName evidence="7">Protein serine/threonine phosphatase 2C C-terminal domain-containing protein</fullName>
    </recommendedName>
</protein>
<keyword evidence="6" id="KW-0464">Manganese</keyword>
<dbReference type="GO" id="GO:0000287">
    <property type="term" value="F:magnesium ion binding"/>
    <property type="evidence" value="ECO:0007669"/>
    <property type="project" value="InterPro"/>
</dbReference>
<evidence type="ECO:0000313" key="9">
    <source>
        <dbReference type="Proteomes" id="UP000655588"/>
    </source>
</evidence>
<comment type="cofactor">
    <cofactor evidence="1">
        <name>Mn(2+)</name>
        <dbReference type="ChEBI" id="CHEBI:29035"/>
    </cofactor>
</comment>
<accession>A0A833S2Y4</accession>
<dbReference type="InterPro" id="IPR036580">
    <property type="entry name" value="PP2C_C_sf"/>
</dbReference>
<evidence type="ECO:0000256" key="1">
    <source>
        <dbReference type="ARBA" id="ARBA00001936"/>
    </source>
</evidence>
<comment type="caution">
    <text evidence="8">The sequence shown here is derived from an EMBL/GenBank/DDBJ whole genome shotgun (WGS) entry which is preliminary data.</text>
</comment>